<keyword evidence="6" id="KW-0560">Oxidoreductase</keyword>
<organism evidence="8 9">
    <name type="scientific">Chloropicon roscoffensis</name>
    <dbReference type="NCBI Taxonomy" id="1461544"/>
    <lineage>
        <taxon>Eukaryota</taxon>
        <taxon>Viridiplantae</taxon>
        <taxon>Chlorophyta</taxon>
        <taxon>Chloropicophyceae</taxon>
        <taxon>Chloropicales</taxon>
        <taxon>Chloropicaceae</taxon>
        <taxon>Chloropicon</taxon>
    </lineage>
</organism>
<keyword evidence="9" id="KW-1185">Reference proteome</keyword>
<comment type="similarity">
    <text evidence="1 6">Belongs to the cytochrome P450 family.</text>
</comment>
<protein>
    <submittedName>
        <fullName evidence="8">Cytochrome P450 sterol 14-demethylase</fullName>
    </submittedName>
</protein>
<sequence length="509" mass="58030">MVATEAMGSLWYYVLATAMVAVFVCVQFLAGKPKYAVPQKGGEKKKKLPPLMDCGLIPGIGGLVKFVKGPLGVMAEAFGKYGEVFTVPVGNKRMTFLIGPTASVHFFRGSDEVISQKEVYEFNVPTFGKGVVFDVDHRLRREQFKFFAEALRPAKMRSYVNQMVTEAEQYFSSWGESGEVDILHELSSLIINTASRCLLGREVRENLFEEVYRQFHFLDMGMQPISVLFPYLPIKAHRDRDRARKEMSAIFMKIIKARRAQPENAHKEDDVLQTFVEARYSAAYGGREMTPDEITGMLIAALFAGQHTSSITSTWTCLYLFSEKYRHKFLPQVLQEQRDIIKEHGEELNYDILSKMDYLHRAMKEALRLNPPLIMLMRYVHEGFDTKTSQGQEMYVPKGDIICTSPTFAHRLDSVYTDPETYDPHRFGPGREEDKKKPFSFIGFGGGRHSCMGETFAYMQVKVLMSVLLRKYDFELLSNKGAIPEPNYDAMVVGPRQPCQVRYTKKASI</sequence>
<keyword evidence="7" id="KW-0472">Membrane</keyword>
<keyword evidence="7" id="KW-0812">Transmembrane</keyword>
<comment type="cofactor">
    <cofactor evidence="5">
        <name>heme</name>
        <dbReference type="ChEBI" id="CHEBI:30413"/>
    </cofactor>
</comment>
<dbReference type="CDD" id="cd11042">
    <property type="entry name" value="CYP51-like"/>
    <property type="match status" value="1"/>
</dbReference>
<dbReference type="EMBL" id="CP151508">
    <property type="protein sequence ID" value="WZN63958.1"/>
    <property type="molecule type" value="Genomic_DNA"/>
</dbReference>
<dbReference type="GO" id="GO:0005506">
    <property type="term" value="F:iron ion binding"/>
    <property type="evidence" value="ECO:0007669"/>
    <property type="project" value="InterPro"/>
</dbReference>
<proteinExistence type="inferred from homology"/>
<dbReference type="AlphaFoldDB" id="A0AAX4PDK7"/>
<gene>
    <name evidence="8" type="ORF">HKI87_08g55110</name>
</gene>
<dbReference type="PANTHER" id="PTHR24304:SF2">
    <property type="entry name" value="24-HYDROXYCHOLESTEROL 7-ALPHA-HYDROXYLASE"/>
    <property type="match status" value="1"/>
</dbReference>
<feature type="binding site" description="axial binding residue" evidence="5">
    <location>
        <position position="451"/>
    </location>
    <ligand>
        <name>heme</name>
        <dbReference type="ChEBI" id="CHEBI:30413"/>
    </ligand>
    <ligandPart>
        <name>Fe</name>
        <dbReference type="ChEBI" id="CHEBI:18248"/>
    </ligandPart>
</feature>
<keyword evidence="4 5" id="KW-0408">Iron</keyword>
<dbReference type="Pfam" id="PF00067">
    <property type="entry name" value="p450"/>
    <property type="match status" value="1"/>
</dbReference>
<dbReference type="Gene3D" id="1.10.630.10">
    <property type="entry name" value="Cytochrome P450"/>
    <property type="match status" value="1"/>
</dbReference>
<dbReference type="GO" id="GO:0004497">
    <property type="term" value="F:monooxygenase activity"/>
    <property type="evidence" value="ECO:0007669"/>
    <property type="project" value="UniProtKB-KW"/>
</dbReference>
<dbReference type="InterPro" id="IPR036396">
    <property type="entry name" value="Cyt_P450_sf"/>
</dbReference>
<dbReference type="PRINTS" id="PR00465">
    <property type="entry name" value="EP450IV"/>
</dbReference>
<accession>A0AAX4PDK7</accession>
<dbReference type="PRINTS" id="PR00385">
    <property type="entry name" value="P450"/>
</dbReference>
<name>A0AAX4PDK7_9CHLO</name>
<evidence type="ECO:0000313" key="9">
    <source>
        <dbReference type="Proteomes" id="UP001472866"/>
    </source>
</evidence>
<dbReference type="InterPro" id="IPR050529">
    <property type="entry name" value="CYP450_sterol_14alpha_dmase"/>
</dbReference>
<evidence type="ECO:0000313" key="8">
    <source>
        <dbReference type="EMBL" id="WZN63958.1"/>
    </source>
</evidence>
<keyword evidence="7" id="KW-1133">Transmembrane helix</keyword>
<evidence type="ECO:0000256" key="2">
    <source>
        <dbReference type="ARBA" id="ARBA00022617"/>
    </source>
</evidence>
<evidence type="ECO:0000256" key="5">
    <source>
        <dbReference type="PIRSR" id="PIRSR602403-1"/>
    </source>
</evidence>
<keyword evidence="3 5" id="KW-0479">Metal-binding</keyword>
<dbReference type="SUPFAM" id="SSF48264">
    <property type="entry name" value="Cytochrome P450"/>
    <property type="match status" value="1"/>
</dbReference>
<reference evidence="8 9" key="1">
    <citation type="submission" date="2024-03" db="EMBL/GenBank/DDBJ databases">
        <title>Complete genome sequence of the green alga Chloropicon roscoffensis RCC1871.</title>
        <authorList>
            <person name="Lemieux C."/>
            <person name="Pombert J.-F."/>
            <person name="Otis C."/>
            <person name="Turmel M."/>
        </authorList>
    </citation>
    <scope>NUCLEOTIDE SEQUENCE [LARGE SCALE GENOMIC DNA]</scope>
    <source>
        <strain evidence="8 9">RCC1871</strain>
    </source>
</reference>
<evidence type="ECO:0000256" key="4">
    <source>
        <dbReference type="ARBA" id="ARBA00023004"/>
    </source>
</evidence>
<dbReference type="GO" id="GO:0020037">
    <property type="term" value="F:heme binding"/>
    <property type="evidence" value="ECO:0007669"/>
    <property type="project" value="InterPro"/>
</dbReference>
<dbReference type="InterPro" id="IPR017972">
    <property type="entry name" value="Cyt_P450_CS"/>
</dbReference>
<keyword evidence="6" id="KW-0503">Monooxygenase</keyword>
<dbReference type="Proteomes" id="UP001472866">
    <property type="component" value="Chromosome 08"/>
</dbReference>
<dbReference type="InterPro" id="IPR001128">
    <property type="entry name" value="Cyt_P450"/>
</dbReference>
<feature type="transmembrane region" description="Helical" evidence="7">
    <location>
        <begin position="12"/>
        <end position="30"/>
    </location>
</feature>
<dbReference type="PROSITE" id="PS00086">
    <property type="entry name" value="CYTOCHROME_P450"/>
    <property type="match status" value="1"/>
</dbReference>
<dbReference type="GO" id="GO:0016705">
    <property type="term" value="F:oxidoreductase activity, acting on paired donors, with incorporation or reduction of molecular oxygen"/>
    <property type="evidence" value="ECO:0007669"/>
    <property type="project" value="InterPro"/>
</dbReference>
<keyword evidence="2 5" id="KW-0349">Heme</keyword>
<dbReference type="PANTHER" id="PTHR24304">
    <property type="entry name" value="CYTOCHROME P450 FAMILY 7"/>
    <property type="match status" value="1"/>
</dbReference>
<evidence type="ECO:0000256" key="7">
    <source>
        <dbReference type="SAM" id="Phobius"/>
    </source>
</evidence>
<evidence type="ECO:0000256" key="1">
    <source>
        <dbReference type="ARBA" id="ARBA00010617"/>
    </source>
</evidence>
<evidence type="ECO:0000256" key="6">
    <source>
        <dbReference type="RuleBase" id="RU000461"/>
    </source>
</evidence>
<dbReference type="InterPro" id="IPR002403">
    <property type="entry name" value="Cyt_P450_E_grp-IV"/>
</dbReference>
<evidence type="ECO:0000256" key="3">
    <source>
        <dbReference type="ARBA" id="ARBA00022723"/>
    </source>
</evidence>